<feature type="transmembrane region" description="Helical" evidence="1">
    <location>
        <begin position="71"/>
        <end position="92"/>
    </location>
</feature>
<dbReference type="EMBL" id="AJ627420">
    <property type="protein sequence ID" value="CAF28680.1"/>
    <property type="molecule type" value="Genomic_DNA"/>
</dbReference>
<accession>Q702E4</accession>
<name>Q702E4_9CREN</name>
<keyword evidence="1" id="KW-0812">Transmembrane</keyword>
<organism evidence="2">
    <name type="scientific">uncultured crenarchaeote</name>
    <dbReference type="NCBI Taxonomy" id="29281"/>
    <lineage>
        <taxon>Archaea</taxon>
        <taxon>Thermoproteota</taxon>
        <taxon>environmental samples</taxon>
    </lineage>
</organism>
<keyword evidence="1" id="KW-1133">Transmembrane helix</keyword>
<sequence length="119" mass="13335">MLIVDWMKLNNGFTSSTGPRIFNLFPPCNVILAVLKIVPFSEYSMPYKVSRRSLTTSQDLRSRPLSAYKTILLSVISTSYFLCVQCSLVLVLKAIFSKGSKMSCTAKVYLKPLLPNGYL</sequence>
<evidence type="ECO:0000313" key="2">
    <source>
        <dbReference type="EMBL" id="CAF28680.1"/>
    </source>
</evidence>
<evidence type="ECO:0000256" key="1">
    <source>
        <dbReference type="SAM" id="Phobius"/>
    </source>
</evidence>
<reference evidence="2" key="1">
    <citation type="journal article" date="2004" name="Environ. Microbiol.">
        <title>Characterization of Large-Insert DNA Libraries from Soil for Environmental Genomic Studies of Archaea.</title>
        <authorList>
            <person name="Treusch A.H."/>
            <person name="Kletzin A."/>
            <person name="Raddatz G."/>
            <person name="Ochsenreiter T."/>
            <person name="Quaiser A."/>
            <person name="Meurer G."/>
            <person name="Schuster S.C."/>
            <person name="Schleper C."/>
        </authorList>
    </citation>
    <scope>NUCLEOTIDE SEQUENCE</scope>
</reference>
<dbReference type="AlphaFoldDB" id="Q702E4"/>
<feature type="transmembrane region" description="Helical" evidence="1">
    <location>
        <begin position="21"/>
        <end position="40"/>
    </location>
</feature>
<protein>
    <submittedName>
        <fullName evidence="2">Uncharacterized protein</fullName>
    </submittedName>
</protein>
<keyword evidence="1" id="KW-0472">Membrane</keyword>
<proteinExistence type="predicted"/>